<evidence type="ECO:0000256" key="7">
    <source>
        <dbReference type="ARBA" id="ARBA00022827"/>
    </source>
</evidence>
<reference evidence="11 12" key="1">
    <citation type="submission" date="2019-09" db="EMBL/GenBank/DDBJ databases">
        <title>Taxonomic organization of the family Brucellaceae based on a phylogenomic approach.</title>
        <authorList>
            <person name="Leclercq S."/>
            <person name="Cloeckaert A."/>
            <person name="Zygmunt M.S."/>
        </authorList>
    </citation>
    <scope>NUCLEOTIDE SEQUENCE [LARGE SCALE GENOMIC DNA]</scope>
    <source>
        <strain evidence="11 12">LMG 3313</strain>
    </source>
</reference>
<comment type="cofactor">
    <cofactor evidence="1">
        <name>Mg(2+)</name>
        <dbReference type="ChEBI" id="CHEBI:18420"/>
    </cofactor>
</comment>
<dbReference type="InterPro" id="IPR024932">
    <property type="entry name" value="ApbE"/>
</dbReference>
<keyword evidence="6" id="KW-0479">Metal-binding</keyword>
<evidence type="ECO:0000256" key="6">
    <source>
        <dbReference type="ARBA" id="ARBA00022723"/>
    </source>
</evidence>
<evidence type="ECO:0000256" key="8">
    <source>
        <dbReference type="ARBA" id="ARBA00022842"/>
    </source>
</evidence>
<sequence length="343" mass="35785">MNAASNAKASSMTISGSRSMKTRRDILLGLGGLAGLMSMASFAWADAGDLVRISGRAFGTRWQVTVPADADAGGLGADLRKILAGIDQSMSPFRADSELSQFNHRSSTAPFAVSVPFRTVAGKALEIARLTDGAFDPGVGPDVHRYGFGPIASGQSGPHIAFALGAEGLSKAEPELSLDLCGIAKGYAVDRLAEHLAAQGVLGFLIEVGGEVSARGRRPDGAPWRVGIADPLRTGIHTALPLTDMAMATSGDAINAYEIAGRRYSHTIDPATREPVHNSVASVSVLAPTALEADAFATALLVMGSERGLAFATANRLPVLYLLRNPDGLEVRANRLFVDHGRA</sequence>
<dbReference type="EMBL" id="WBWS01000022">
    <property type="protein sequence ID" value="KAB2764502.1"/>
    <property type="molecule type" value="Genomic_DNA"/>
</dbReference>
<dbReference type="GO" id="GO:0046872">
    <property type="term" value="F:metal ion binding"/>
    <property type="evidence" value="ECO:0007669"/>
    <property type="project" value="UniProtKB-KW"/>
</dbReference>
<dbReference type="InterPro" id="IPR003374">
    <property type="entry name" value="ApbE-like_sf"/>
</dbReference>
<organism evidence="11 12">
    <name type="scientific">Brucella anthropi</name>
    <name type="common">Ochrobactrum anthropi</name>
    <dbReference type="NCBI Taxonomy" id="529"/>
    <lineage>
        <taxon>Bacteria</taxon>
        <taxon>Pseudomonadati</taxon>
        <taxon>Pseudomonadota</taxon>
        <taxon>Alphaproteobacteria</taxon>
        <taxon>Hyphomicrobiales</taxon>
        <taxon>Brucellaceae</taxon>
        <taxon>Brucella/Ochrobactrum group</taxon>
        <taxon>Brucella</taxon>
    </lineage>
</organism>
<comment type="caution">
    <text evidence="11">The sequence shown here is derived from an EMBL/GenBank/DDBJ whole genome shotgun (WGS) entry which is preliminary data.</text>
</comment>
<protein>
    <recommendedName>
        <fullName evidence="3">FAD:protein FMN transferase</fullName>
        <ecNumber evidence="2">2.7.1.180</ecNumber>
    </recommendedName>
    <alternativeName>
        <fullName evidence="9">Flavin transferase</fullName>
    </alternativeName>
</protein>
<evidence type="ECO:0000256" key="10">
    <source>
        <dbReference type="ARBA" id="ARBA00048540"/>
    </source>
</evidence>
<keyword evidence="5 11" id="KW-0808">Transferase</keyword>
<evidence type="ECO:0000256" key="9">
    <source>
        <dbReference type="ARBA" id="ARBA00031306"/>
    </source>
</evidence>
<dbReference type="Gene3D" id="3.10.520.10">
    <property type="entry name" value="ApbE-like domains"/>
    <property type="match status" value="1"/>
</dbReference>
<evidence type="ECO:0000256" key="2">
    <source>
        <dbReference type="ARBA" id="ARBA00011955"/>
    </source>
</evidence>
<dbReference type="PANTHER" id="PTHR30040:SF2">
    <property type="entry name" value="FAD:PROTEIN FMN TRANSFERASE"/>
    <property type="match status" value="1"/>
</dbReference>
<dbReference type="SUPFAM" id="SSF143631">
    <property type="entry name" value="ApbE-like"/>
    <property type="match status" value="1"/>
</dbReference>
<name>A0A6I0D5V8_BRUAN</name>
<dbReference type="PANTHER" id="PTHR30040">
    <property type="entry name" value="THIAMINE BIOSYNTHESIS LIPOPROTEIN APBE"/>
    <property type="match status" value="1"/>
</dbReference>
<evidence type="ECO:0000256" key="3">
    <source>
        <dbReference type="ARBA" id="ARBA00016337"/>
    </source>
</evidence>
<evidence type="ECO:0000256" key="5">
    <source>
        <dbReference type="ARBA" id="ARBA00022679"/>
    </source>
</evidence>
<keyword evidence="8" id="KW-0460">Magnesium</keyword>
<evidence type="ECO:0000256" key="1">
    <source>
        <dbReference type="ARBA" id="ARBA00001946"/>
    </source>
</evidence>
<gene>
    <name evidence="11" type="ORF">F9L04_19480</name>
</gene>
<evidence type="ECO:0000313" key="11">
    <source>
        <dbReference type="EMBL" id="KAB2764502.1"/>
    </source>
</evidence>
<comment type="catalytic activity">
    <reaction evidence="10">
        <text>L-threonyl-[protein] + FAD = FMN-L-threonyl-[protein] + AMP + H(+)</text>
        <dbReference type="Rhea" id="RHEA:36847"/>
        <dbReference type="Rhea" id="RHEA-COMP:11060"/>
        <dbReference type="Rhea" id="RHEA-COMP:11061"/>
        <dbReference type="ChEBI" id="CHEBI:15378"/>
        <dbReference type="ChEBI" id="CHEBI:30013"/>
        <dbReference type="ChEBI" id="CHEBI:57692"/>
        <dbReference type="ChEBI" id="CHEBI:74257"/>
        <dbReference type="ChEBI" id="CHEBI:456215"/>
        <dbReference type="EC" id="2.7.1.180"/>
    </reaction>
</comment>
<dbReference type="EC" id="2.7.1.180" evidence="2"/>
<accession>A0A6I0D5V8</accession>
<dbReference type="Proteomes" id="UP000481876">
    <property type="component" value="Unassembled WGS sequence"/>
</dbReference>
<dbReference type="AlphaFoldDB" id="A0A6I0D5V8"/>
<evidence type="ECO:0000256" key="4">
    <source>
        <dbReference type="ARBA" id="ARBA00022630"/>
    </source>
</evidence>
<dbReference type="GO" id="GO:0016740">
    <property type="term" value="F:transferase activity"/>
    <property type="evidence" value="ECO:0007669"/>
    <property type="project" value="UniProtKB-KW"/>
</dbReference>
<keyword evidence="7" id="KW-0274">FAD</keyword>
<keyword evidence="4" id="KW-0285">Flavoprotein</keyword>
<proteinExistence type="predicted"/>
<dbReference type="Pfam" id="PF02424">
    <property type="entry name" value="ApbE"/>
    <property type="match status" value="1"/>
</dbReference>
<evidence type="ECO:0000313" key="12">
    <source>
        <dbReference type="Proteomes" id="UP000481876"/>
    </source>
</evidence>